<keyword evidence="1" id="KW-0812">Transmembrane</keyword>
<keyword evidence="3" id="KW-1185">Reference proteome</keyword>
<accession>A0A397TMH8</accession>
<protein>
    <submittedName>
        <fullName evidence="2">Uncharacterized protein</fullName>
    </submittedName>
</protein>
<evidence type="ECO:0000313" key="2">
    <source>
        <dbReference type="EMBL" id="RIA96084.1"/>
    </source>
</evidence>
<feature type="transmembrane region" description="Helical" evidence="1">
    <location>
        <begin position="117"/>
        <end position="138"/>
    </location>
</feature>
<dbReference type="Proteomes" id="UP000265703">
    <property type="component" value="Unassembled WGS sequence"/>
</dbReference>
<keyword evidence="1" id="KW-1133">Transmembrane helix</keyword>
<name>A0A397TMH8_9GLOM</name>
<gene>
    <name evidence="2" type="ORF">C1645_755969</name>
</gene>
<feature type="transmembrane region" description="Helical" evidence="1">
    <location>
        <begin position="59"/>
        <end position="80"/>
    </location>
</feature>
<proteinExistence type="predicted"/>
<organism evidence="2 3">
    <name type="scientific">Glomus cerebriforme</name>
    <dbReference type="NCBI Taxonomy" id="658196"/>
    <lineage>
        <taxon>Eukaryota</taxon>
        <taxon>Fungi</taxon>
        <taxon>Fungi incertae sedis</taxon>
        <taxon>Mucoromycota</taxon>
        <taxon>Glomeromycotina</taxon>
        <taxon>Glomeromycetes</taxon>
        <taxon>Glomerales</taxon>
        <taxon>Glomeraceae</taxon>
        <taxon>Glomus</taxon>
    </lineage>
</organism>
<dbReference type="EMBL" id="QKYT01000051">
    <property type="protein sequence ID" value="RIA96084.1"/>
    <property type="molecule type" value="Genomic_DNA"/>
</dbReference>
<feature type="transmembrane region" description="Helical" evidence="1">
    <location>
        <begin position="6"/>
        <end position="26"/>
    </location>
</feature>
<reference evidence="2 3" key="1">
    <citation type="submission" date="2018-06" db="EMBL/GenBank/DDBJ databases">
        <title>Comparative genomics reveals the genomic features of Rhizophagus irregularis, R. cerebriforme, R. diaphanum and Gigaspora rosea, and their symbiotic lifestyle signature.</title>
        <authorList>
            <person name="Morin E."/>
            <person name="San Clemente H."/>
            <person name="Chen E.C.H."/>
            <person name="De La Providencia I."/>
            <person name="Hainaut M."/>
            <person name="Kuo A."/>
            <person name="Kohler A."/>
            <person name="Murat C."/>
            <person name="Tang N."/>
            <person name="Roy S."/>
            <person name="Loubradou J."/>
            <person name="Henrissat B."/>
            <person name="Grigoriev I.V."/>
            <person name="Corradi N."/>
            <person name="Roux C."/>
            <person name="Martin F.M."/>
        </authorList>
    </citation>
    <scope>NUCLEOTIDE SEQUENCE [LARGE SCALE GENOMIC DNA]</scope>
    <source>
        <strain evidence="2 3">DAOM 227022</strain>
    </source>
</reference>
<dbReference type="OrthoDB" id="2426064at2759"/>
<evidence type="ECO:0000256" key="1">
    <source>
        <dbReference type="SAM" id="Phobius"/>
    </source>
</evidence>
<feature type="transmembrane region" description="Helical" evidence="1">
    <location>
        <begin position="92"/>
        <end position="110"/>
    </location>
</feature>
<feature type="transmembrane region" description="Helical" evidence="1">
    <location>
        <begin position="158"/>
        <end position="179"/>
    </location>
</feature>
<sequence length="200" mass="23658">MNNISLFFVFFFISFSFTFLKMSHYFERMTKFLSYFFKILQKLQKLRSTIIPLHPLERLFIFAAAIYIIITISLITEILGEQINGYMRISDWLFILTIPGLIMCSIVTIYSRSIPHYIIFTIFNIIPMFLYSSLINFIRNLCDTIFCSKHDGLFNISVALFSLSALFELAFISLGYVIWRKGIWKYRNDYEKAECEKCHA</sequence>
<keyword evidence="1" id="KW-0472">Membrane</keyword>
<comment type="caution">
    <text evidence="2">The sequence shown here is derived from an EMBL/GenBank/DDBJ whole genome shotgun (WGS) entry which is preliminary data.</text>
</comment>
<dbReference type="AlphaFoldDB" id="A0A397TMH8"/>
<evidence type="ECO:0000313" key="3">
    <source>
        <dbReference type="Proteomes" id="UP000265703"/>
    </source>
</evidence>